<dbReference type="PROSITE" id="PS51000">
    <property type="entry name" value="HTH_DEOR_2"/>
    <property type="match status" value="1"/>
</dbReference>
<dbReference type="Pfam" id="PF13280">
    <property type="entry name" value="WYL"/>
    <property type="match status" value="1"/>
</dbReference>
<sequence length="330" mass="36072">MMSSTARLLQLLSLLQIRREWTGAALAERMGVTDRTVRRDIDKLRELGYPIRATAGVAGGYQLGPGAQLPPLLLDNDEALAVALGLAAVAASPVAGVAEGSVRALTKLEQVLPARLRTRFTSLKAAVTRLGGAADAVDPSYLTEISAAISSKRQLSFEYERADGQRIRRLVEPYQLVDAGQRWYLVAWDAARTDWRTFRVDRIRTKPSERTRYTPRTLPAADAAAYVQEAITRSPYRYDVTVRLRGSPATLAGRVGPTAGQLEGDPEPPDGAQGDWSILRAGWDDVDDFLGWLLGLDTEFHILGPPEFLERCRAIIGRLETAVGPRPAAD</sequence>
<dbReference type="InterPro" id="IPR036388">
    <property type="entry name" value="WH-like_DNA-bd_sf"/>
</dbReference>
<dbReference type="PROSITE" id="PS00894">
    <property type="entry name" value="HTH_DEOR_1"/>
    <property type="match status" value="1"/>
</dbReference>
<dbReference type="InterPro" id="IPR057727">
    <property type="entry name" value="WCX_dom"/>
</dbReference>
<keyword evidence="3" id="KW-0804">Transcription</keyword>
<name>A0ABS7SEE6_9MICO</name>
<feature type="domain" description="HTH deoR-type" evidence="5">
    <location>
        <begin position="4"/>
        <end position="59"/>
    </location>
</feature>
<evidence type="ECO:0000313" key="6">
    <source>
        <dbReference type="EMBL" id="MBZ2198607.1"/>
    </source>
</evidence>
<dbReference type="InterPro" id="IPR036390">
    <property type="entry name" value="WH_DNA-bd_sf"/>
</dbReference>
<evidence type="ECO:0000256" key="4">
    <source>
        <dbReference type="SAM" id="MobiDB-lite"/>
    </source>
</evidence>
<dbReference type="InterPro" id="IPR026881">
    <property type="entry name" value="WYL_dom"/>
</dbReference>
<gene>
    <name evidence="6" type="ORF">KCQ71_20835</name>
</gene>
<accession>A0ABS7SEE6</accession>
<dbReference type="PANTHER" id="PTHR34580:SF3">
    <property type="entry name" value="PROTEIN PAFB"/>
    <property type="match status" value="1"/>
</dbReference>
<keyword evidence="7" id="KW-1185">Reference proteome</keyword>
<reference evidence="6 7" key="1">
    <citation type="submission" date="2021-04" db="EMBL/GenBank/DDBJ databases">
        <title>Ruania sp. nov., isolated from sandy soil of mangrove forest.</title>
        <authorList>
            <person name="Ge X."/>
            <person name="Huang R."/>
            <person name="Liu W."/>
        </authorList>
    </citation>
    <scope>NUCLEOTIDE SEQUENCE [LARGE SCALE GENOMIC DNA]</scope>
    <source>
        <strain evidence="6 7">N2-46</strain>
    </source>
</reference>
<feature type="region of interest" description="Disordered" evidence="4">
    <location>
        <begin position="253"/>
        <end position="274"/>
    </location>
</feature>
<proteinExistence type="predicted"/>
<dbReference type="InterPro" id="IPR051534">
    <property type="entry name" value="CBASS_pafABC_assoc_protein"/>
</dbReference>
<organism evidence="6 7">
    <name type="scientific">Occultella gossypii</name>
    <dbReference type="NCBI Taxonomy" id="2800820"/>
    <lineage>
        <taxon>Bacteria</taxon>
        <taxon>Bacillati</taxon>
        <taxon>Actinomycetota</taxon>
        <taxon>Actinomycetes</taxon>
        <taxon>Micrococcales</taxon>
        <taxon>Ruaniaceae</taxon>
        <taxon>Occultella</taxon>
    </lineage>
</organism>
<comment type="caution">
    <text evidence="6">The sequence shown here is derived from an EMBL/GenBank/DDBJ whole genome shotgun (WGS) entry which is preliminary data.</text>
</comment>
<dbReference type="EMBL" id="JAGSHT010000020">
    <property type="protein sequence ID" value="MBZ2198607.1"/>
    <property type="molecule type" value="Genomic_DNA"/>
</dbReference>
<dbReference type="Pfam" id="PF25583">
    <property type="entry name" value="WCX"/>
    <property type="match status" value="1"/>
</dbReference>
<evidence type="ECO:0000256" key="2">
    <source>
        <dbReference type="ARBA" id="ARBA00023125"/>
    </source>
</evidence>
<evidence type="ECO:0000259" key="5">
    <source>
        <dbReference type="PROSITE" id="PS51000"/>
    </source>
</evidence>
<keyword evidence="2" id="KW-0238">DNA-binding</keyword>
<dbReference type="PANTHER" id="PTHR34580">
    <property type="match status" value="1"/>
</dbReference>
<dbReference type="Pfam" id="PF08279">
    <property type="entry name" value="HTH_11"/>
    <property type="match status" value="1"/>
</dbReference>
<dbReference type="InterPro" id="IPR018356">
    <property type="entry name" value="Tscrpt_reg_HTH_DeoR_CS"/>
</dbReference>
<evidence type="ECO:0000256" key="3">
    <source>
        <dbReference type="ARBA" id="ARBA00023163"/>
    </source>
</evidence>
<dbReference type="Gene3D" id="1.10.10.10">
    <property type="entry name" value="Winged helix-like DNA-binding domain superfamily/Winged helix DNA-binding domain"/>
    <property type="match status" value="1"/>
</dbReference>
<evidence type="ECO:0000256" key="1">
    <source>
        <dbReference type="ARBA" id="ARBA00023015"/>
    </source>
</evidence>
<dbReference type="InterPro" id="IPR001034">
    <property type="entry name" value="DeoR_HTH"/>
</dbReference>
<dbReference type="SUPFAM" id="SSF46785">
    <property type="entry name" value="Winged helix' DNA-binding domain"/>
    <property type="match status" value="1"/>
</dbReference>
<evidence type="ECO:0000313" key="7">
    <source>
        <dbReference type="Proteomes" id="UP000826651"/>
    </source>
</evidence>
<dbReference type="PROSITE" id="PS52050">
    <property type="entry name" value="WYL"/>
    <property type="match status" value="1"/>
</dbReference>
<dbReference type="InterPro" id="IPR013196">
    <property type="entry name" value="HTH_11"/>
</dbReference>
<dbReference type="RefSeq" id="WP_308116670.1">
    <property type="nucleotide sequence ID" value="NZ_JAGSHT010000020.1"/>
</dbReference>
<dbReference type="SMART" id="SM00420">
    <property type="entry name" value="HTH_DEOR"/>
    <property type="match status" value="1"/>
</dbReference>
<keyword evidence="1" id="KW-0805">Transcription regulation</keyword>
<dbReference type="Proteomes" id="UP000826651">
    <property type="component" value="Unassembled WGS sequence"/>
</dbReference>
<protein>
    <submittedName>
        <fullName evidence="6">WYL domain-containing protein</fullName>
    </submittedName>
</protein>